<gene>
    <name evidence="4" type="ORF">HNQ88_000717</name>
</gene>
<dbReference type="RefSeq" id="WP_309937210.1">
    <property type="nucleotide sequence ID" value="NZ_AP025305.1"/>
</dbReference>
<evidence type="ECO:0000313" key="4">
    <source>
        <dbReference type="EMBL" id="MDR6237741.1"/>
    </source>
</evidence>
<keyword evidence="5" id="KW-1185">Reference proteome</keyword>
<proteinExistence type="predicted"/>
<reference evidence="4" key="1">
    <citation type="submission" date="2023-07" db="EMBL/GenBank/DDBJ databases">
        <title>Genomic Encyclopedia of Type Strains, Phase IV (KMG-IV): sequencing the most valuable type-strain genomes for metagenomic binning, comparative biology and taxonomic classification.</title>
        <authorList>
            <person name="Goeker M."/>
        </authorList>
    </citation>
    <scope>NUCLEOTIDE SEQUENCE</scope>
    <source>
        <strain evidence="4">DSM 26174</strain>
    </source>
</reference>
<dbReference type="Gene3D" id="2.40.160.50">
    <property type="entry name" value="membrane protein fhac: a member of the omp85/tpsb transporter family"/>
    <property type="match status" value="1"/>
</dbReference>
<evidence type="ECO:0000256" key="2">
    <source>
        <dbReference type="ARBA" id="ARBA00023136"/>
    </source>
</evidence>
<evidence type="ECO:0000313" key="5">
    <source>
        <dbReference type="Proteomes" id="UP001185092"/>
    </source>
</evidence>
<evidence type="ECO:0000256" key="1">
    <source>
        <dbReference type="ARBA" id="ARBA00004370"/>
    </source>
</evidence>
<dbReference type="Proteomes" id="UP001185092">
    <property type="component" value="Unassembled WGS sequence"/>
</dbReference>
<dbReference type="AlphaFoldDB" id="A0AAE3XHF7"/>
<sequence length="366" mass="41440">MAKYFITTFIIVLTIHFSTIAQKPVTKQIANGIEAIDSMVVEALSKDVGIIPAPTFNPSFGAGIAILPMIVYKNPKMDSTTNPSTIQGLGFLNFKGSYITGIKSTIYTNRNAFWIDGYAGYLNMKMKNLKSSGVENPQNLYFSGFSSNITVLRKIFNNFYGGLLFNSNYLNESSEQNKDEDYHWYNSIGLKVSYDSRNDIFFPSSGFFINMNYQNLINSHMSPYGFDKFNFNLSNYISLNGTDNMILAYKLHTQLGWGSLPLHEKASPGGSSVLKGYITGNYIDNSIMTLQAEYRWMFAQRWGVVGFVGYGWLFDQVHNFHQGMELPSYGFGVRHKLFKQFKINLSFDVSFGRDNTNFQIGLNESF</sequence>
<dbReference type="EMBL" id="JAVDQD010000001">
    <property type="protein sequence ID" value="MDR6237741.1"/>
    <property type="molecule type" value="Genomic_DNA"/>
</dbReference>
<dbReference type="Pfam" id="PF01103">
    <property type="entry name" value="Omp85"/>
    <property type="match status" value="1"/>
</dbReference>
<accession>A0AAE3XHF7</accession>
<comment type="subcellular location">
    <subcellularLocation>
        <location evidence="1">Membrane</location>
    </subcellularLocation>
</comment>
<comment type="caution">
    <text evidence="4">The sequence shown here is derived from an EMBL/GenBank/DDBJ whole genome shotgun (WGS) entry which is preliminary data.</text>
</comment>
<protein>
    <recommendedName>
        <fullName evidence="3">Bacterial surface antigen (D15) domain-containing protein</fullName>
    </recommendedName>
</protein>
<organism evidence="4 5">
    <name type="scientific">Aureibacter tunicatorum</name>
    <dbReference type="NCBI Taxonomy" id="866807"/>
    <lineage>
        <taxon>Bacteria</taxon>
        <taxon>Pseudomonadati</taxon>
        <taxon>Bacteroidota</taxon>
        <taxon>Cytophagia</taxon>
        <taxon>Cytophagales</taxon>
        <taxon>Persicobacteraceae</taxon>
        <taxon>Aureibacter</taxon>
    </lineage>
</organism>
<name>A0AAE3XHF7_9BACT</name>
<dbReference type="InterPro" id="IPR000184">
    <property type="entry name" value="Bac_surfAg_D15"/>
</dbReference>
<keyword evidence="2" id="KW-0472">Membrane</keyword>
<dbReference type="GO" id="GO:0019867">
    <property type="term" value="C:outer membrane"/>
    <property type="evidence" value="ECO:0007669"/>
    <property type="project" value="InterPro"/>
</dbReference>
<evidence type="ECO:0000259" key="3">
    <source>
        <dbReference type="Pfam" id="PF01103"/>
    </source>
</evidence>
<feature type="domain" description="Bacterial surface antigen (D15)" evidence="3">
    <location>
        <begin position="166"/>
        <end position="366"/>
    </location>
</feature>